<dbReference type="RefSeq" id="WP_079636322.1">
    <property type="nucleotide sequence ID" value="NZ_FVGW01000022.1"/>
</dbReference>
<gene>
    <name evidence="3" type="ORF">SAMEA2259716_05712</name>
</gene>
<dbReference type="Pfam" id="PF07463">
    <property type="entry name" value="NUMOD4"/>
    <property type="match status" value="1"/>
</dbReference>
<dbReference type="InterPro" id="IPR010902">
    <property type="entry name" value="NUMOD4"/>
</dbReference>
<dbReference type="InterPro" id="IPR044925">
    <property type="entry name" value="His-Me_finger_sf"/>
</dbReference>
<dbReference type="Gene3D" id="3.90.75.20">
    <property type="match status" value="1"/>
</dbReference>
<dbReference type="GO" id="GO:0016788">
    <property type="term" value="F:hydrolase activity, acting on ester bonds"/>
    <property type="evidence" value="ECO:0007669"/>
    <property type="project" value="InterPro"/>
</dbReference>
<name>A0A1T8V4D1_9MYCO</name>
<protein>
    <submittedName>
        <fullName evidence="3">NUMOD4 motif</fullName>
    </submittedName>
</protein>
<organism evidence="3 4">
    <name type="scientific">Mycobacteroides abscessus subsp. massiliense</name>
    <dbReference type="NCBI Taxonomy" id="1962118"/>
    <lineage>
        <taxon>Bacteria</taxon>
        <taxon>Bacillati</taxon>
        <taxon>Actinomycetota</taxon>
        <taxon>Actinomycetes</taxon>
        <taxon>Mycobacteriales</taxon>
        <taxon>Mycobacteriaceae</taxon>
        <taxon>Mycobacteroides</taxon>
        <taxon>Mycobacteroides abscessus</taxon>
    </lineage>
</organism>
<dbReference type="InterPro" id="IPR003615">
    <property type="entry name" value="HNH_nuc"/>
</dbReference>
<dbReference type="Pfam" id="PF13392">
    <property type="entry name" value="HNH_3"/>
    <property type="match status" value="1"/>
</dbReference>
<dbReference type="AlphaFoldDB" id="A0A1T8V4D1"/>
<feature type="domain" description="HNH nuclease" evidence="2">
    <location>
        <begin position="88"/>
        <end position="131"/>
    </location>
</feature>
<dbReference type="SUPFAM" id="SSF54060">
    <property type="entry name" value="His-Me finger endonucleases"/>
    <property type="match status" value="1"/>
</dbReference>
<evidence type="ECO:0000313" key="3">
    <source>
        <dbReference type="EMBL" id="SKM99924.1"/>
    </source>
</evidence>
<evidence type="ECO:0000259" key="2">
    <source>
        <dbReference type="Pfam" id="PF13392"/>
    </source>
</evidence>
<proteinExistence type="predicted"/>
<dbReference type="EMBL" id="FVGW01000022">
    <property type="protein sequence ID" value="SKM99924.1"/>
    <property type="molecule type" value="Genomic_DNA"/>
</dbReference>
<evidence type="ECO:0000313" key="4">
    <source>
        <dbReference type="Proteomes" id="UP000190074"/>
    </source>
</evidence>
<accession>A0A1T8V4D1</accession>
<sequence length="180" mass="20424">MTKCRKCSQKCDQSGHERWLPVVGLEGFVEVSDHGRLRSLDRVIHLPASGAKSPHQRIHRGKILAQTKHSAGYMYVTISGGGKLLRNRKVHHLVLEAFMGARPEGMECRHLNDIANDNHVENLRWGTRSENIEDRVNNGGGLKTHCIHGHEYTPENTVILRNPKGAKRCRTCTNERRARR</sequence>
<evidence type="ECO:0000259" key="1">
    <source>
        <dbReference type="Pfam" id="PF07463"/>
    </source>
</evidence>
<reference evidence="3 4" key="1">
    <citation type="submission" date="2016-11" db="EMBL/GenBank/DDBJ databases">
        <authorList>
            <consortium name="Pathogen Informatics"/>
        </authorList>
    </citation>
    <scope>NUCLEOTIDE SEQUENCE [LARGE SCALE GENOMIC DNA]</scope>
    <source>
        <strain evidence="3 4">911</strain>
    </source>
</reference>
<dbReference type="Proteomes" id="UP000190074">
    <property type="component" value="Unassembled WGS sequence"/>
</dbReference>
<feature type="domain" description="NUMOD4" evidence="1">
    <location>
        <begin position="17"/>
        <end position="78"/>
    </location>
</feature>